<keyword evidence="4" id="KW-1185">Reference proteome</keyword>
<feature type="compositionally biased region" description="Low complexity" evidence="1">
    <location>
        <begin position="370"/>
        <end position="382"/>
    </location>
</feature>
<feature type="compositionally biased region" description="Low complexity" evidence="1">
    <location>
        <begin position="394"/>
        <end position="412"/>
    </location>
</feature>
<dbReference type="OrthoDB" id="1163597at2759"/>
<dbReference type="InterPro" id="IPR005162">
    <property type="entry name" value="Retrotrans_gag_dom"/>
</dbReference>
<dbReference type="Pfam" id="PF03732">
    <property type="entry name" value="Retrotrans_gag"/>
    <property type="match status" value="1"/>
</dbReference>
<protein>
    <recommendedName>
        <fullName evidence="2">Retrotransposon gag domain-containing protein</fullName>
    </recommendedName>
</protein>
<comment type="caution">
    <text evidence="3">The sequence shown here is derived from an EMBL/GenBank/DDBJ whole genome shotgun (WGS) entry which is preliminary data.</text>
</comment>
<accession>A0A9N7RPU7</accession>
<evidence type="ECO:0000259" key="2">
    <source>
        <dbReference type="Pfam" id="PF03732"/>
    </source>
</evidence>
<dbReference type="SUPFAM" id="SSF56672">
    <property type="entry name" value="DNA/RNA polymerases"/>
    <property type="match status" value="1"/>
</dbReference>
<dbReference type="PANTHER" id="PTHR33067:SF9">
    <property type="entry name" value="RNA-DIRECTED DNA POLYMERASE"/>
    <property type="match status" value="1"/>
</dbReference>
<feature type="non-terminal residue" evidence="3">
    <location>
        <position position="975"/>
    </location>
</feature>
<feature type="region of interest" description="Disordered" evidence="1">
    <location>
        <begin position="319"/>
        <end position="355"/>
    </location>
</feature>
<dbReference type="AlphaFoldDB" id="A0A9N7RPU7"/>
<feature type="domain" description="Retrotransposon gag" evidence="2">
    <location>
        <begin position="118"/>
        <end position="209"/>
    </location>
</feature>
<dbReference type="Gene3D" id="3.10.10.10">
    <property type="entry name" value="HIV Type 1 Reverse Transcriptase, subunit A, domain 1"/>
    <property type="match status" value="1"/>
</dbReference>
<feature type="region of interest" description="Disordered" evidence="1">
    <location>
        <begin position="367"/>
        <end position="414"/>
    </location>
</feature>
<dbReference type="InterPro" id="IPR021109">
    <property type="entry name" value="Peptidase_aspartic_dom_sf"/>
</dbReference>
<reference evidence="3" key="1">
    <citation type="submission" date="2019-12" db="EMBL/GenBank/DDBJ databases">
        <authorList>
            <person name="Scholes J."/>
        </authorList>
    </citation>
    <scope>NUCLEOTIDE SEQUENCE</scope>
</reference>
<feature type="region of interest" description="Disordered" evidence="1">
    <location>
        <begin position="468"/>
        <end position="531"/>
    </location>
</feature>
<dbReference type="EMBL" id="CACSLK010031421">
    <property type="protein sequence ID" value="CAA0838953.1"/>
    <property type="molecule type" value="Genomic_DNA"/>
</dbReference>
<feature type="non-terminal residue" evidence="3">
    <location>
        <position position="1"/>
    </location>
</feature>
<dbReference type="PANTHER" id="PTHR33067">
    <property type="entry name" value="RNA-DIRECTED DNA POLYMERASE-RELATED"/>
    <property type="match status" value="1"/>
</dbReference>
<evidence type="ECO:0000313" key="3">
    <source>
        <dbReference type="EMBL" id="CAA0838953.1"/>
    </source>
</evidence>
<evidence type="ECO:0000313" key="4">
    <source>
        <dbReference type="Proteomes" id="UP001153555"/>
    </source>
</evidence>
<gene>
    <name evidence="3" type="ORF">SHERM_05524</name>
</gene>
<dbReference type="CDD" id="cd00303">
    <property type="entry name" value="retropepsin_like"/>
    <property type="match status" value="1"/>
</dbReference>
<dbReference type="Proteomes" id="UP001153555">
    <property type="component" value="Unassembled WGS sequence"/>
</dbReference>
<organism evidence="3 4">
    <name type="scientific">Striga hermonthica</name>
    <name type="common">Purple witchweed</name>
    <name type="synonym">Buchnera hermonthica</name>
    <dbReference type="NCBI Taxonomy" id="68872"/>
    <lineage>
        <taxon>Eukaryota</taxon>
        <taxon>Viridiplantae</taxon>
        <taxon>Streptophyta</taxon>
        <taxon>Embryophyta</taxon>
        <taxon>Tracheophyta</taxon>
        <taxon>Spermatophyta</taxon>
        <taxon>Magnoliopsida</taxon>
        <taxon>eudicotyledons</taxon>
        <taxon>Gunneridae</taxon>
        <taxon>Pentapetalae</taxon>
        <taxon>asterids</taxon>
        <taxon>lamiids</taxon>
        <taxon>Lamiales</taxon>
        <taxon>Orobanchaceae</taxon>
        <taxon>Buchnereae</taxon>
        <taxon>Striga</taxon>
    </lineage>
</organism>
<feature type="compositionally biased region" description="Basic and acidic residues" evidence="1">
    <location>
        <begin position="472"/>
        <end position="510"/>
    </location>
</feature>
<proteinExistence type="predicted"/>
<dbReference type="Gene3D" id="2.40.70.10">
    <property type="entry name" value="Acid Proteases"/>
    <property type="match status" value="1"/>
</dbReference>
<feature type="region of interest" description="Disordered" evidence="1">
    <location>
        <begin position="1"/>
        <end position="42"/>
    </location>
</feature>
<dbReference type="InterPro" id="IPR043502">
    <property type="entry name" value="DNA/RNA_pol_sf"/>
</dbReference>
<evidence type="ECO:0000256" key="1">
    <source>
        <dbReference type="SAM" id="MobiDB-lite"/>
    </source>
</evidence>
<sequence>NESIQQDLRDLLDSLAPVSSTSEEQTDMAQNEQDEEVNNPPKSLLRDLAQPVIGPVTSCIRLGTAARNYELKTIHYNQLSSFHGLPNEDPLHFMREFYNVLQTFPLHGLNEDQLKMRCFPETLKDRAKAWLMTLAPDSLTTWEQVYTKLIGRYYSHQKTQELRSQIVSFAQQPHEPLHEAWERFKDLQRQCPHHNLPPVLLMNGFYDSLHQNLQYMVDNAAGGDIGARTAEEMMDIFEALSSSSSQKSSRGKRAVVNEVSSGRDMMAHQIADLTEQMRLMNARTMQPVQTMTVDTCGACGAQGHRSECAHQLSTRRWENNMQMSTPSKVIRTGSPTTPSPTLTIQGGETTHTSRGLTTTTLSNHLAQASNQQQPRPNLMQQQSRPNFIPRPNYQQHQQPQQSAQGSGSSSSNQDDKLDKILHFITNQDSSIKRLETQVGQLATRVGNMEAEFDKGKLSSQPEQAKAITVLRSGKEVDNKVKMPEPDVPRTTDQPKETEESTKTTKTDSGEPTKSPLLHKSPNPYKPRIPFPSRLRDEKQEQQFQDLYNMLSKVNVNLPLLDVIKSMPSYVKFFKDLVTKKRKFGDGEKVIVYEAASAMQHDLTKKERDPGGFVIKIALGNGKEASGMLDLGAGINLMPFFIFQRLGLGDLRPTRMCLQLADRSIRYPKGVVEDILVRVGKLIVPVDFVVLDVGDVHENGKNHTILLGRPFMATTNTLIDVKNGTLNMTVLGESVSISVREATSSPSANLVEECSFVDMIDPFVEEMAIRDLEESPSANLVEECSFVDMIDPFVEEMVIRDLEERSLPDLEEEEGPFVELMEVEEPRPKTPPTLELKELPRHLKYVFLDDEKQKPIIIFAELNQEEEKELIEVLKKNQKAIGWSLDDIKGISPSTCMHRIVLEEGARPFRDSQRRLNPNMMEVVKKEVLKLYSEGLIYPVADSEWVSPIHVVPKKGGITVIENEKKEMVPTRITTG</sequence>
<feature type="compositionally biased region" description="Polar residues" evidence="1">
    <location>
        <begin position="17"/>
        <end position="31"/>
    </location>
</feature>
<name>A0A9N7RPU7_STRHE</name>